<dbReference type="EMBL" id="PKOZ01000003">
    <property type="protein sequence ID" value="PQD95740.1"/>
    <property type="molecule type" value="Genomic_DNA"/>
</dbReference>
<evidence type="ECO:0000313" key="1">
    <source>
        <dbReference type="EMBL" id="PQD95740.1"/>
    </source>
</evidence>
<gene>
    <name evidence="1" type="ORF">CYL18_07560</name>
</gene>
<proteinExistence type="predicted"/>
<dbReference type="RefSeq" id="WP_104848884.1">
    <property type="nucleotide sequence ID" value="NZ_PKOZ01000003.1"/>
</dbReference>
<evidence type="ECO:0000313" key="2">
    <source>
        <dbReference type="Proteomes" id="UP000239663"/>
    </source>
</evidence>
<dbReference type="Proteomes" id="UP000239663">
    <property type="component" value="Unassembled WGS sequence"/>
</dbReference>
<dbReference type="AlphaFoldDB" id="A0A2S7N164"/>
<name>A0A2S7N164_9BACI</name>
<reference evidence="1 2" key="1">
    <citation type="submission" date="2017-12" db="EMBL/GenBank/DDBJ databases">
        <title>Taxonomic description and draft genome of Pradoshia cofamensis Gen. nov., sp. nov., a thermotolerant bacillale isolated from anterior gut of earthworm Eisenia fetida.</title>
        <authorList>
            <person name="Saha T."/>
            <person name="Chakraborty R."/>
        </authorList>
    </citation>
    <scope>NUCLEOTIDE SEQUENCE [LARGE SCALE GENOMIC DNA]</scope>
    <source>
        <strain evidence="1 2">EAG3</strain>
    </source>
</reference>
<comment type="caution">
    <text evidence="1">The sequence shown here is derived from an EMBL/GenBank/DDBJ whole genome shotgun (WGS) entry which is preliminary data.</text>
</comment>
<keyword evidence="2" id="KW-1185">Reference proteome</keyword>
<sequence>MLNESIEREKLEHSQYSRYLVLAKTYKAKKDEYDYICAQLSDMEASLQDAPKKMLAAIDGNEVSANYMCEIDFLLGKLG</sequence>
<organism evidence="1 2">
    <name type="scientific">Pradoshia eiseniae</name>
    <dbReference type="NCBI Taxonomy" id="2064768"/>
    <lineage>
        <taxon>Bacteria</taxon>
        <taxon>Bacillati</taxon>
        <taxon>Bacillota</taxon>
        <taxon>Bacilli</taxon>
        <taxon>Bacillales</taxon>
        <taxon>Bacillaceae</taxon>
        <taxon>Pradoshia</taxon>
    </lineage>
</organism>
<protein>
    <submittedName>
        <fullName evidence="1">Uncharacterized protein</fullName>
    </submittedName>
</protein>
<accession>A0A2S7N164</accession>